<comment type="caution">
    <text evidence="2">The sequence shown here is derived from an EMBL/GenBank/DDBJ whole genome shotgun (WGS) entry which is preliminary data.</text>
</comment>
<name>A0A0V1IPW8_TRIPS</name>
<dbReference type="Proteomes" id="UP000054826">
    <property type="component" value="Unassembled WGS sequence"/>
</dbReference>
<accession>A0A0V1IPW8</accession>
<sequence length="132" mass="14584">MEFNLTHPLFRFRVVIDRSQPLRVLQPSGPQRIRETLAGLLLRLKWTAHECPIPDGSLQETSPPGAARTHHLPSSPPLTGPSPGQTGIEDVVVSRRSESEFRSLNLCTALAVHLVPNCLYVFPHYGILGSET</sequence>
<evidence type="ECO:0000313" key="3">
    <source>
        <dbReference type="Proteomes" id="UP000054826"/>
    </source>
</evidence>
<evidence type="ECO:0000313" key="2">
    <source>
        <dbReference type="EMBL" id="KRZ24701.1"/>
    </source>
</evidence>
<evidence type="ECO:0000256" key="1">
    <source>
        <dbReference type="SAM" id="MobiDB-lite"/>
    </source>
</evidence>
<gene>
    <name evidence="2" type="ORF">T4C_11418</name>
</gene>
<feature type="region of interest" description="Disordered" evidence="1">
    <location>
        <begin position="54"/>
        <end position="89"/>
    </location>
</feature>
<reference evidence="2 3" key="1">
    <citation type="submission" date="2015-01" db="EMBL/GenBank/DDBJ databases">
        <title>Evolution of Trichinella species and genotypes.</title>
        <authorList>
            <person name="Korhonen P.K."/>
            <person name="Edoardo P."/>
            <person name="Giuseppe L.R."/>
            <person name="Gasser R.B."/>
        </authorList>
    </citation>
    <scope>NUCLEOTIDE SEQUENCE [LARGE SCALE GENOMIC DNA]</scope>
    <source>
        <strain evidence="2">ISS176</strain>
    </source>
</reference>
<protein>
    <submittedName>
        <fullName evidence="2">Uncharacterized protein</fullName>
    </submittedName>
</protein>
<proteinExistence type="predicted"/>
<dbReference type="EMBL" id="JYDV01000213">
    <property type="protein sequence ID" value="KRZ24701.1"/>
    <property type="molecule type" value="Genomic_DNA"/>
</dbReference>
<organism evidence="2 3">
    <name type="scientific">Trichinella pseudospiralis</name>
    <name type="common">Parasitic roundworm</name>
    <dbReference type="NCBI Taxonomy" id="6337"/>
    <lineage>
        <taxon>Eukaryota</taxon>
        <taxon>Metazoa</taxon>
        <taxon>Ecdysozoa</taxon>
        <taxon>Nematoda</taxon>
        <taxon>Enoplea</taxon>
        <taxon>Dorylaimia</taxon>
        <taxon>Trichinellida</taxon>
        <taxon>Trichinellidae</taxon>
        <taxon>Trichinella</taxon>
    </lineage>
</organism>
<dbReference type="AlphaFoldDB" id="A0A0V1IPW8"/>